<feature type="signal peptide" evidence="1">
    <location>
        <begin position="1"/>
        <end position="18"/>
    </location>
</feature>
<keyword evidence="1" id="KW-0732">Signal</keyword>
<protein>
    <submittedName>
        <fullName evidence="3">Sorbosone dehydrogenase family protein</fullName>
    </submittedName>
</protein>
<evidence type="ECO:0000313" key="3">
    <source>
        <dbReference type="EMBL" id="KAA9131338.1"/>
    </source>
</evidence>
<dbReference type="AlphaFoldDB" id="A0A5N0T9D5"/>
<reference evidence="3 4" key="1">
    <citation type="submission" date="2019-09" db="EMBL/GenBank/DDBJ databases">
        <title>Wenzhouxiangella sp. Genome sequencing and assembly.</title>
        <authorList>
            <person name="Zhang R."/>
        </authorList>
    </citation>
    <scope>NUCLEOTIDE SEQUENCE [LARGE SCALE GENOMIC DNA]</scope>
    <source>
        <strain evidence="3 4">W260</strain>
    </source>
</reference>
<proteinExistence type="predicted"/>
<dbReference type="PANTHER" id="PTHR33546">
    <property type="entry name" value="LARGE, MULTIFUNCTIONAL SECRETED PROTEIN-RELATED"/>
    <property type="match status" value="1"/>
</dbReference>
<dbReference type="InterPro" id="IPR011042">
    <property type="entry name" value="6-blade_b-propeller_TolB-like"/>
</dbReference>
<dbReference type="EMBL" id="VYXP01000005">
    <property type="protein sequence ID" value="KAA9131338.1"/>
    <property type="molecule type" value="Genomic_DNA"/>
</dbReference>
<comment type="caution">
    <text evidence="3">The sequence shown here is derived from an EMBL/GenBank/DDBJ whole genome shotgun (WGS) entry which is preliminary data.</text>
</comment>
<dbReference type="Proteomes" id="UP000325372">
    <property type="component" value="Unassembled WGS sequence"/>
</dbReference>
<dbReference type="InterPro" id="IPR012938">
    <property type="entry name" value="Glc/Sorbosone_DH"/>
</dbReference>
<dbReference type="Pfam" id="PF07995">
    <property type="entry name" value="GSDH"/>
    <property type="match status" value="1"/>
</dbReference>
<accession>A0A5N0T9D5</accession>
<keyword evidence="4" id="KW-1185">Reference proteome</keyword>
<dbReference type="RefSeq" id="WP_150863988.1">
    <property type="nucleotide sequence ID" value="NZ_VYXP01000005.1"/>
</dbReference>
<feature type="domain" description="Glucose/Sorbosone dehydrogenase" evidence="2">
    <location>
        <begin position="179"/>
        <end position="356"/>
    </location>
</feature>
<dbReference type="Gene3D" id="2.120.10.30">
    <property type="entry name" value="TolB, C-terminal domain"/>
    <property type="match status" value="1"/>
</dbReference>
<dbReference type="PANTHER" id="PTHR33546:SF1">
    <property type="entry name" value="LARGE, MULTIFUNCTIONAL SECRETED PROTEIN"/>
    <property type="match status" value="1"/>
</dbReference>
<evidence type="ECO:0000256" key="1">
    <source>
        <dbReference type="SAM" id="SignalP"/>
    </source>
</evidence>
<evidence type="ECO:0000313" key="4">
    <source>
        <dbReference type="Proteomes" id="UP000325372"/>
    </source>
</evidence>
<dbReference type="InterPro" id="IPR011041">
    <property type="entry name" value="Quinoprot_gluc/sorb_DH_b-prop"/>
</dbReference>
<gene>
    <name evidence="3" type="ORF">F3N42_08425</name>
</gene>
<sequence>MNAKSLILFMLGAGLVQAATAEVRLDLLELPEGFNITVFAENVEGARQLARGDNGVLFSGSRREGKVHAIVDDDGDQVADRVVLIAEDLNMPSGLEFRDGALYVGAVNRILRYDDIENRLDNPPEPVVVTDALPDKSHHGWKYLRFAPDGRLFIPVGAPCNICEEDGFAEIRTLDLESGEMTTYAHGVRNSVGLAFHPDTGELWFTDNGRDMMGDDIPDCELNHAPQPGMHFGYPYCHAEGVIDPEFGEGHACADYVAPVMELGPHVAPLGLAFYTGDNFPADYTGDLIIAEHGSWNRSEKIGYRLKRVMFDDDGNVTGQEVFARGWLQGEESWGRPNDVLVMPDGALLVADDQADVIYRITYDG</sequence>
<dbReference type="SUPFAM" id="SSF50952">
    <property type="entry name" value="Soluble quinoprotein glucose dehydrogenase"/>
    <property type="match status" value="1"/>
</dbReference>
<name>A0A5N0T9D5_9GAMM</name>
<feature type="chain" id="PRO_5024274903" evidence="1">
    <location>
        <begin position="19"/>
        <end position="365"/>
    </location>
</feature>
<organism evidence="3 4">
    <name type="scientific">Marinihelvus fidelis</name>
    <dbReference type="NCBI Taxonomy" id="2613842"/>
    <lineage>
        <taxon>Bacteria</taxon>
        <taxon>Pseudomonadati</taxon>
        <taxon>Pseudomonadota</taxon>
        <taxon>Gammaproteobacteria</taxon>
        <taxon>Chromatiales</taxon>
        <taxon>Wenzhouxiangellaceae</taxon>
        <taxon>Marinihelvus</taxon>
    </lineage>
</organism>
<evidence type="ECO:0000259" key="2">
    <source>
        <dbReference type="Pfam" id="PF07995"/>
    </source>
</evidence>